<evidence type="ECO:0000313" key="2">
    <source>
        <dbReference type="Proteomes" id="UP000010847"/>
    </source>
</evidence>
<dbReference type="SUPFAM" id="SSF89796">
    <property type="entry name" value="CoA-transferase family III (CaiB/BaiF)"/>
    <property type="match status" value="1"/>
</dbReference>
<dbReference type="EMBL" id="CP007032">
    <property type="protein sequence ID" value="AHF08624.1"/>
    <property type="molecule type" value="Genomic_DNA"/>
</dbReference>
<reference evidence="1 2" key="1">
    <citation type="submission" date="2013-12" db="EMBL/GenBank/DDBJ databases">
        <authorList>
            <consortium name="DOE Joint Genome Institute"/>
            <person name="Smidt H."/>
            <person name="Huntemann M."/>
            <person name="Han J."/>
            <person name="Chen A."/>
            <person name="Kyrpides N."/>
            <person name="Mavromatis K."/>
            <person name="Markowitz V."/>
            <person name="Palaniappan K."/>
            <person name="Ivanova N."/>
            <person name="Schaumberg A."/>
            <person name="Pati A."/>
            <person name="Liolios K."/>
            <person name="Nordberg H.P."/>
            <person name="Cantor M.N."/>
            <person name="Hua S.X."/>
            <person name="Woyke T."/>
        </authorList>
    </citation>
    <scope>NUCLEOTIDE SEQUENCE [LARGE SCALE GENOMIC DNA]</scope>
    <source>
        <strain evidence="2">DSM 15288</strain>
    </source>
</reference>
<accession>W0EHD6</accession>
<sequence>MYVNIFPKLKNYPGQIWRGALSVGMDNEDIFIELGLTDDEIEELYSHKVIVKREFKPVK</sequence>
<dbReference type="STRING" id="871968.DESME_10130"/>
<gene>
    <name evidence="1" type="ORF">DESME_10130</name>
</gene>
<protein>
    <submittedName>
        <fullName evidence="1">Uncharacterized protein</fullName>
    </submittedName>
</protein>
<dbReference type="AlphaFoldDB" id="W0EHD6"/>
<dbReference type="Gene3D" id="3.40.50.10540">
    <property type="entry name" value="Crotonobetainyl-coa:carnitine coa-transferase, domain 1"/>
    <property type="match status" value="1"/>
</dbReference>
<evidence type="ECO:0000313" key="1">
    <source>
        <dbReference type="EMBL" id="AHF08624.1"/>
    </source>
</evidence>
<organism evidence="1 2">
    <name type="scientific">Desulfitobacterium metallireducens DSM 15288</name>
    <dbReference type="NCBI Taxonomy" id="871968"/>
    <lineage>
        <taxon>Bacteria</taxon>
        <taxon>Bacillati</taxon>
        <taxon>Bacillota</taxon>
        <taxon>Clostridia</taxon>
        <taxon>Eubacteriales</taxon>
        <taxon>Desulfitobacteriaceae</taxon>
        <taxon>Desulfitobacterium</taxon>
    </lineage>
</organism>
<dbReference type="HOGENOM" id="CLU_2952897_0_0_9"/>
<keyword evidence="2" id="KW-1185">Reference proteome</keyword>
<dbReference type="InterPro" id="IPR023606">
    <property type="entry name" value="CoA-Trfase_III_dom_1_sf"/>
</dbReference>
<dbReference type="KEGG" id="dmt:DESME_10130"/>
<name>W0EHD6_9FIRM</name>
<proteinExistence type="predicted"/>
<dbReference type="eggNOG" id="COG1804">
    <property type="taxonomic scope" value="Bacteria"/>
</dbReference>
<dbReference type="Proteomes" id="UP000010847">
    <property type="component" value="Chromosome"/>
</dbReference>